<proteinExistence type="predicted"/>
<dbReference type="AlphaFoldDB" id="A0AAV9SCJ7"/>
<keyword evidence="2" id="KW-1185">Reference proteome</keyword>
<evidence type="ECO:0000313" key="1">
    <source>
        <dbReference type="EMBL" id="KAK5618986.1"/>
    </source>
</evidence>
<dbReference type="EMBL" id="JAHHUM010000591">
    <property type="protein sequence ID" value="KAK5618986.1"/>
    <property type="molecule type" value="Genomic_DNA"/>
</dbReference>
<name>A0AAV9SCJ7_9TELE</name>
<gene>
    <name evidence="1" type="ORF">CRENBAI_005127</name>
</gene>
<protein>
    <submittedName>
        <fullName evidence="1">Uncharacterized protein</fullName>
    </submittedName>
</protein>
<dbReference type="Proteomes" id="UP001311232">
    <property type="component" value="Unassembled WGS sequence"/>
</dbReference>
<reference evidence="1 2" key="1">
    <citation type="submission" date="2021-06" db="EMBL/GenBank/DDBJ databases">
        <authorList>
            <person name="Palmer J.M."/>
        </authorList>
    </citation>
    <scope>NUCLEOTIDE SEQUENCE [LARGE SCALE GENOMIC DNA]</scope>
    <source>
        <strain evidence="1 2">MEX-2019</strain>
        <tissue evidence="1">Muscle</tissue>
    </source>
</reference>
<organism evidence="1 2">
    <name type="scientific">Crenichthys baileyi</name>
    <name type="common">White River springfish</name>
    <dbReference type="NCBI Taxonomy" id="28760"/>
    <lineage>
        <taxon>Eukaryota</taxon>
        <taxon>Metazoa</taxon>
        <taxon>Chordata</taxon>
        <taxon>Craniata</taxon>
        <taxon>Vertebrata</taxon>
        <taxon>Euteleostomi</taxon>
        <taxon>Actinopterygii</taxon>
        <taxon>Neopterygii</taxon>
        <taxon>Teleostei</taxon>
        <taxon>Neoteleostei</taxon>
        <taxon>Acanthomorphata</taxon>
        <taxon>Ovalentaria</taxon>
        <taxon>Atherinomorphae</taxon>
        <taxon>Cyprinodontiformes</taxon>
        <taxon>Goodeidae</taxon>
        <taxon>Crenichthys</taxon>
    </lineage>
</organism>
<accession>A0AAV9SCJ7</accession>
<comment type="caution">
    <text evidence="1">The sequence shown here is derived from an EMBL/GenBank/DDBJ whole genome shotgun (WGS) entry which is preliminary data.</text>
</comment>
<sequence length="114" mass="12991">MDELLLISPRGLDFPRSATLCFTEAGISKHILDSTFLIQGFQLFREDCVVVSGKKRGMYARILFEDFRSAYNIINPHILHQKLTQLTVAASTCQWILVYTTHTTSHHNPHTTTN</sequence>
<evidence type="ECO:0000313" key="2">
    <source>
        <dbReference type="Proteomes" id="UP001311232"/>
    </source>
</evidence>